<evidence type="ECO:0000256" key="7">
    <source>
        <dbReference type="SAM" id="MobiDB-lite"/>
    </source>
</evidence>
<dbReference type="PANTHER" id="PTHR21382">
    <property type="entry name" value="NADH-UBIQUINONE OXIDOREDUCTASE SUBUNIT"/>
    <property type="match status" value="1"/>
</dbReference>
<evidence type="ECO:0000313" key="9">
    <source>
        <dbReference type="Proteomes" id="UP000054097"/>
    </source>
</evidence>
<dbReference type="AlphaFoldDB" id="A0A0C3AKE4"/>
<reference evidence="8 9" key="1">
    <citation type="submission" date="2014-04" db="EMBL/GenBank/DDBJ databases">
        <authorList>
            <consortium name="DOE Joint Genome Institute"/>
            <person name="Kuo A."/>
            <person name="Zuccaro A."/>
            <person name="Kohler A."/>
            <person name="Nagy L.G."/>
            <person name="Floudas D."/>
            <person name="Copeland A."/>
            <person name="Barry K.W."/>
            <person name="Cichocki N."/>
            <person name="Veneault-Fourrey C."/>
            <person name="LaButti K."/>
            <person name="Lindquist E.A."/>
            <person name="Lipzen A."/>
            <person name="Lundell T."/>
            <person name="Morin E."/>
            <person name="Murat C."/>
            <person name="Sun H."/>
            <person name="Tunlid A."/>
            <person name="Henrissat B."/>
            <person name="Grigoriev I.V."/>
            <person name="Hibbett D.S."/>
            <person name="Martin F."/>
            <person name="Nordberg H.P."/>
            <person name="Cantor M.N."/>
            <person name="Hua S.X."/>
        </authorList>
    </citation>
    <scope>NUCLEOTIDE SEQUENCE [LARGE SCALE GENOMIC DNA]</scope>
    <source>
        <strain evidence="8 9">MAFF 305830</strain>
    </source>
</reference>
<dbReference type="EMBL" id="KN824429">
    <property type="protein sequence ID" value="KIM20499.1"/>
    <property type="molecule type" value="Genomic_DNA"/>
</dbReference>
<accession>A0A0C3AKE4</accession>
<feature type="region of interest" description="Disordered" evidence="7">
    <location>
        <begin position="18"/>
        <end position="50"/>
    </location>
</feature>
<keyword evidence="2" id="KW-0812">Transmembrane</keyword>
<evidence type="ECO:0000256" key="3">
    <source>
        <dbReference type="ARBA" id="ARBA00022792"/>
    </source>
</evidence>
<feature type="compositionally biased region" description="Basic and acidic residues" evidence="7">
    <location>
        <begin position="237"/>
        <end position="257"/>
    </location>
</feature>
<dbReference type="HOGENOM" id="CLU_991000_0_0_1"/>
<dbReference type="Proteomes" id="UP000054097">
    <property type="component" value="Unassembled WGS sequence"/>
</dbReference>
<evidence type="ECO:0000256" key="4">
    <source>
        <dbReference type="ARBA" id="ARBA00022989"/>
    </source>
</evidence>
<protein>
    <submittedName>
        <fullName evidence="8">Uncharacterized protein</fullName>
    </submittedName>
</protein>
<dbReference type="InterPro" id="IPR039205">
    <property type="entry name" value="NDUFA11"/>
</dbReference>
<evidence type="ECO:0000256" key="6">
    <source>
        <dbReference type="ARBA" id="ARBA00023136"/>
    </source>
</evidence>
<dbReference type="Pfam" id="PF02466">
    <property type="entry name" value="Tim17"/>
    <property type="match status" value="1"/>
</dbReference>
<dbReference type="STRING" id="933852.A0A0C3AKE4"/>
<keyword evidence="5" id="KW-0496">Mitochondrion</keyword>
<name>A0A0C3AKE4_SERVB</name>
<proteinExistence type="predicted"/>
<dbReference type="GO" id="GO:0006120">
    <property type="term" value="P:mitochondrial electron transport, NADH to ubiquinone"/>
    <property type="evidence" value="ECO:0007669"/>
    <property type="project" value="InterPro"/>
</dbReference>
<feature type="region of interest" description="Disordered" evidence="7">
    <location>
        <begin position="228"/>
        <end position="263"/>
    </location>
</feature>
<dbReference type="PANTHER" id="PTHR21382:SF1">
    <property type="entry name" value="NADH DEHYDROGENASE [UBIQUINONE] 1 ALPHA SUBCOMPLEX SUBUNIT 11"/>
    <property type="match status" value="1"/>
</dbReference>
<evidence type="ECO:0000256" key="2">
    <source>
        <dbReference type="ARBA" id="ARBA00022692"/>
    </source>
</evidence>
<evidence type="ECO:0000313" key="8">
    <source>
        <dbReference type="EMBL" id="KIM20499.1"/>
    </source>
</evidence>
<evidence type="ECO:0000256" key="5">
    <source>
        <dbReference type="ARBA" id="ARBA00023128"/>
    </source>
</evidence>
<dbReference type="GO" id="GO:0045271">
    <property type="term" value="C:respiratory chain complex I"/>
    <property type="evidence" value="ECO:0007669"/>
    <property type="project" value="InterPro"/>
</dbReference>
<reference evidence="9" key="2">
    <citation type="submission" date="2015-01" db="EMBL/GenBank/DDBJ databases">
        <title>Evolutionary Origins and Diversification of the Mycorrhizal Mutualists.</title>
        <authorList>
            <consortium name="DOE Joint Genome Institute"/>
            <consortium name="Mycorrhizal Genomics Consortium"/>
            <person name="Kohler A."/>
            <person name="Kuo A."/>
            <person name="Nagy L.G."/>
            <person name="Floudas D."/>
            <person name="Copeland A."/>
            <person name="Barry K.W."/>
            <person name="Cichocki N."/>
            <person name="Veneault-Fourrey C."/>
            <person name="LaButti K."/>
            <person name="Lindquist E.A."/>
            <person name="Lipzen A."/>
            <person name="Lundell T."/>
            <person name="Morin E."/>
            <person name="Murat C."/>
            <person name="Riley R."/>
            <person name="Ohm R."/>
            <person name="Sun H."/>
            <person name="Tunlid A."/>
            <person name="Henrissat B."/>
            <person name="Grigoriev I.V."/>
            <person name="Hibbett D.S."/>
            <person name="Martin F."/>
        </authorList>
    </citation>
    <scope>NUCLEOTIDE SEQUENCE [LARGE SCALE GENOMIC DNA]</scope>
    <source>
        <strain evidence="9">MAFF 305830</strain>
    </source>
</reference>
<evidence type="ECO:0000256" key="1">
    <source>
        <dbReference type="ARBA" id="ARBA00004448"/>
    </source>
</evidence>
<keyword evidence="6" id="KW-0472">Membrane</keyword>
<keyword evidence="4" id="KW-1133">Transmembrane helix</keyword>
<gene>
    <name evidence="8" type="ORF">M408DRAFT_333955</name>
</gene>
<keyword evidence="9" id="KW-1185">Reference proteome</keyword>
<dbReference type="GO" id="GO:0005743">
    <property type="term" value="C:mitochondrial inner membrane"/>
    <property type="evidence" value="ECO:0007669"/>
    <property type="project" value="UniProtKB-SubCell"/>
</dbReference>
<keyword evidence="3" id="KW-0999">Mitochondrion inner membrane</keyword>
<dbReference type="OrthoDB" id="1913277at2759"/>
<sequence length="281" mass="30140">MADPKIDKKTAALLEELVRRKEQGPHTQTFPETEPDLSAFPPAPKVASHQSKSLISSIPWIHRAREYYPSPADMSKWTEEQRARVTTRSALGSPLGAGVVGLTGGATAGFIISTLQNAVQSHGEGWKGVFTRTGGTITSFALAGGTFGLVDSGMKEYRGKKDAWNKFSAGCAAGFMIGMQGKSLPRAIGMCAFFGTPAAVFELQGGTLRGDGKFEHTSLAGQRAERYTGMFRPPPKTKAEREAEDKAAGMSHEEAAHHLAKHPKTMSPALKVILEERVADS</sequence>
<organism evidence="8 9">
    <name type="scientific">Serendipita vermifera MAFF 305830</name>
    <dbReference type="NCBI Taxonomy" id="933852"/>
    <lineage>
        <taxon>Eukaryota</taxon>
        <taxon>Fungi</taxon>
        <taxon>Dikarya</taxon>
        <taxon>Basidiomycota</taxon>
        <taxon>Agaricomycotina</taxon>
        <taxon>Agaricomycetes</taxon>
        <taxon>Sebacinales</taxon>
        <taxon>Serendipitaceae</taxon>
        <taxon>Serendipita</taxon>
    </lineage>
</organism>
<comment type="subcellular location">
    <subcellularLocation>
        <location evidence="1">Mitochondrion inner membrane</location>
        <topology evidence="1">Multi-pass membrane protein</topology>
    </subcellularLocation>
</comment>